<keyword evidence="8" id="KW-1185">Reference proteome</keyword>
<reference evidence="7 8" key="1">
    <citation type="submission" date="2021-12" db="EMBL/GenBank/DDBJ databases">
        <title>Genome sequence of Kibdelosporangium philippinense ATCC 49844.</title>
        <authorList>
            <person name="Fedorov E.A."/>
            <person name="Omeragic M."/>
            <person name="Shalygina K.F."/>
            <person name="Maclea K.S."/>
        </authorList>
    </citation>
    <scope>NUCLEOTIDE SEQUENCE [LARGE SCALE GENOMIC DNA]</scope>
    <source>
        <strain evidence="7 8">ATCC 49844</strain>
    </source>
</reference>
<dbReference type="SUPFAM" id="SSF53850">
    <property type="entry name" value="Periplasmic binding protein-like II"/>
    <property type="match status" value="1"/>
</dbReference>
<dbReference type="RefSeq" id="WP_233730688.1">
    <property type="nucleotide sequence ID" value="NZ_JAJVCN010000003.1"/>
</dbReference>
<name>A0ABS8ZRN3_9PSEU</name>
<comment type="caution">
    <text evidence="7">The sequence shown here is derived from an EMBL/GenBank/DDBJ whole genome shotgun (WGS) entry which is preliminary data.</text>
</comment>
<evidence type="ECO:0000256" key="1">
    <source>
        <dbReference type="ARBA" id="ARBA00004196"/>
    </source>
</evidence>
<evidence type="ECO:0000256" key="5">
    <source>
        <dbReference type="SAM" id="SignalP"/>
    </source>
</evidence>
<dbReference type="InterPro" id="IPR039424">
    <property type="entry name" value="SBP_5"/>
</dbReference>
<dbReference type="InterPro" id="IPR030678">
    <property type="entry name" value="Peptide/Ni-bd"/>
</dbReference>
<evidence type="ECO:0000313" key="8">
    <source>
        <dbReference type="Proteomes" id="UP001521150"/>
    </source>
</evidence>
<dbReference type="InterPro" id="IPR000914">
    <property type="entry name" value="SBP_5_dom"/>
</dbReference>
<accession>A0ABS8ZRN3</accession>
<evidence type="ECO:0000313" key="7">
    <source>
        <dbReference type="EMBL" id="MCE7009251.1"/>
    </source>
</evidence>
<comment type="subcellular location">
    <subcellularLocation>
        <location evidence="1">Cell envelope</location>
    </subcellularLocation>
</comment>
<evidence type="ECO:0000256" key="2">
    <source>
        <dbReference type="ARBA" id="ARBA00005695"/>
    </source>
</evidence>
<protein>
    <submittedName>
        <fullName evidence="7">Peptide ABC transporter substrate-binding protein</fullName>
    </submittedName>
</protein>
<dbReference type="PANTHER" id="PTHR30290:SF10">
    <property type="entry name" value="PERIPLASMIC OLIGOPEPTIDE-BINDING PROTEIN-RELATED"/>
    <property type="match status" value="1"/>
</dbReference>
<keyword evidence="4 5" id="KW-0732">Signal</keyword>
<evidence type="ECO:0000256" key="3">
    <source>
        <dbReference type="ARBA" id="ARBA00022448"/>
    </source>
</evidence>
<organism evidence="7 8">
    <name type="scientific">Kibdelosporangium philippinense</name>
    <dbReference type="NCBI Taxonomy" id="211113"/>
    <lineage>
        <taxon>Bacteria</taxon>
        <taxon>Bacillati</taxon>
        <taxon>Actinomycetota</taxon>
        <taxon>Actinomycetes</taxon>
        <taxon>Pseudonocardiales</taxon>
        <taxon>Pseudonocardiaceae</taxon>
        <taxon>Kibdelosporangium</taxon>
    </lineage>
</organism>
<dbReference type="PANTHER" id="PTHR30290">
    <property type="entry name" value="PERIPLASMIC BINDING COMPONENT OF ABC TRANSPORTER"/>
    <property type="match status" value="1"/>
</dbReference>
<feature type="domain" description="Solute-binding protein family 5" evidence="6">
    <location>
        <begin position="92"/>
        <end position="514"/>
    </location>
</feature>
<dbReference type="PIRSF" id="PIRSF002741">
    <property type="entry name" value="MppA"/>
    <property type="match status" value="1"/>
</dbReference>
<dbReference type="Gene3D" id="3.10.105.10">
    <property type="entry name" value="Dipeptide-binding Protein, Domain 3"/>
    <property type="match status" value="1"/>
</dbReference>
<feature type="chain" id="PRO_5046348511" evidence="5">
    <location>
        <begin position="26"/>
        <end position="592"/>
    </location>
</feature>
<evidence type="ECO:0000256" key="4">
    <source>
        <dbReference type="ARBA" id="ARBA00022729"/>
    </source>
</evidence>
<sequence length="592" mass="64112">MSRRFLAAVLAAALLAAGCSSSSSGSGQSGGQNGTVTFALPPNATPNWILPLGIPGHLASYNSSIYQLLFVPLVAYNGSSGTVAFDEKASSARKPEFSADGKTVTVTLKDNLTWADGSKLTTRDVEFWYNLVKYNKTKWGGYAKGRMPDNMVEFKTIDEKTFQFILDKPYNPEWFTAVQLTNVRPMPQKVFDKTSADGAIGDHDRTEAGAQQVFDFLVAQAKDLPTYQTNPLWKAGNGPFAVEEFTTGGQVTLVKNPKYTGDDASKVNKVVFKPFTSADAEFNVLQTGGVDYGYLASANLNQRSALESKGYQIQPWKGWAITYIPYNFNNPQAGPIFKQLYVRQAIQHAVDQDSIVKNIWRDMAVAGYGPVPQDPASPLLSDTQKTNPYPFDIAKAKTLLESHGWTTGADGVAACGDPSRCGEGIPAGAQLKFTLLAESGSKETDNMMAELKSSLSKIGVALELKQAPLNTVLGNSKACQSTAPECSWHMSFFGTQGSWYFNAYPSGERIFGTGATSNLGSYSDPKADELIGASTSTADHDSIKAYGDYLTKELPVIWLPNPVYQVSAVKKNVNIGNQDPLAAMQPQRWTVS</sequence>
<dbReference type="Pfam" id="PF00496">
    <property type="entry name" value="SBP_bac_5"/>
    <property type="match status" value="1"/>
</dbReference>
<comment type="similarity">
    <text evidence="2">Belongs to the bacterial solute-binding protein 5 family.</text>
</comment>
<dbReference type="Gene3D" id="3.40.190.10">
    <property type="entry name" value="Periplasmic binding protein-like II"/>
    <property type="match status" value="1"/>
</dbReference>
<evidence type="ECO:0000259" key="6">
    <source>
        <dbReference type="Pfam" id="PF00496"/>
    </source>
</evidence>
<dbReference type="PROSITE" id="PS51257">
    <property type="entry name" value="PROKAR_LIPOPROTEIN"/>
    <property type="match status" value="1"/>
</dbReference>
<dbReference type="Proteomes" id="UP001521150">
    <property type="component" value="Unassembled WGS sequence"/>
</dbReference>
<keyword evidence="3" id="KW-0813">Transport</keyword>
<feature type="signal peptide" evidence="5">
    <location>
        <begin position="1"/>
        <end position="25"/>
    </location>
</feature>
<dbReference type="CDD" id="cd08513">
    <property type="entry name" value="PBP2_thermophilic_Hb8_like"/>
    <property type="match status" value="1"/>
</dbReference>
<dbReference type="EMBL" id="JAJVCN010000003">
    <property type="protein sequence ID" value="MCE7009251.1"/>
    <property type="molecule type" value="Genomic_DNA"/>
</dbReference>
<gene>
    <name evidence="7" type="ORF">LWC34_41525</name>
</gene>
<proteinExistence type="inferred from homology"/>